<reference evidence="2 3" key="1">
    <citation type="submission" date="2019-09" db="EMBL/GenBank/DDBJ databases">
        <title>Draft genome of the ectomycorrhizal ascomycete Sphaerosporella brunnea.</title>
        <authorList>
            <consortium name="DOE Joint Genome Institute"/>
            <person name="Benucci G.M."/>
            <person name="Marozzi G."/>
            <person name="Antonielli L."/>
            <person name="Sanchez S."/>
            <person name="Marco P."/>
            <person name="Wang X."/>
            <person name="Falini L.B."/>
            <person name="Barry K."/>
            <person name="Haridas S."/>
            <person name="Lipzen A."/>
            <person name="Labutti K."/>
            <person name="Grigoriev I.V."/>
            <person name="Murat C."/>
            <person name="Martin F."/>
            <person name="Albertini E."/>
            <person name="Donnini D."/>
            <person name="Bonito G."/>
        </authorList>
    </citation>
    <scope>NUCLEOTIDE SEQUENCE [LARGE SCALE GENOMIC DNA]</scope>
    <source>
        <strain evidence="2 3">Sb_GMNB300</strain>
    </source>
</reference>
<name>A0A5J5EQE5_9PEZI</name>
<comment type="caution">
    <text evidence="2">The sequence shown here is derived from an EMBL/GenBank/DDBJ whole genome shotgun (WGS) entry which is preliminary data.</text>
</comment>
<dbReference type="EMBL" id="VXIS01000163">
    <property type="protein sequence ID" value="KAA8899717.1"/>
    <property type="molecule type" value="Genomic_DNA"/>
</dbReference>
<evidence type="ECO:0000313" key="2">
    <source>
        <dbReference type="EMBL" id="KAA8899717.1"/>
    </source>
</evidence>
<evidence type="ECO:0000313" key="3">
    <source>
        <dbReference type="Proteomes" id="UP000326924"/>
    </source>
</evidence>
<feature type="non-terminal residue" evidence="2">
    <location>
        <position position="151"/>
    </location>
</feature>
<protein>
    <submittedName>
        <fullName evidence="2">Uncharacterized protein</fullName>
    </submittedName>
</protein>
<sequence length="151" mass="15232">MHRTYAARSRAATAASASAAATSRTRGTQGRRHESHAVAASHTAESCSARSSVAVAARADGGAPGLAFEAVAEVGGGAAGEEEGGGEEDGDAEVRCEAVCGRHVCVCDARLGRGGEVRAFFFFFALFNLGGCVLVDCGKAAQLVGLDECPV</sequence>
<accession>A0A5J5EQE5</accession>
<dbReference type="InParanoid" id="A0A5J5EQE5"/>
<organism evidence="2 3">
    <name type="scientific">Sphaerosporella brunnea</name>
    <dbReference type="NCBI Taxonomy" id="1250544"/>
    <lineage>
        <taxon>Eukaryota</taxon>
        <taxon>Fungi</taxon>
        <taxon>Dikarya</taxon>
        <taxon>Ascomycota</taxon>
        <taxon>Pezizomycotina</taxon>
        <taxon>Pezizomycetes</taxon>
        <taxon>Pezizales</taxon>
        <taxon>Pyronemataceae</taxon>
        <taxon>Sphaerosporella</taxon>
    </lineage>
</organism>
<feature type="compositionally biased region" description="Low complexity" evidence="1">
    <location>
        <begin position="1"/>
        <end position="26"/>
    </location>
</feature>
<proteinExistence type="predicted"/>
<evidence type="ECO:0000256" key="1">
    <source>
        <dbReference type="SAM" id="MobiDB-lite"/>
    </source>
</evidence>
<dbReference type="AlphaFoldDB" id="A0A5J5EQE5"/>
<gene>
    <name evidence="2" type="ORF">FN846DRAFT_170225</name>
</gene>
<feature type="region of interest" description="Disordered" evidence="1">
    <location>
        <begin position="1"/>
        <end position="48"/>
    </location>
</feature>
<keyword evidence="3" id="KW-1185">Reference proteome</keyword>
<dbReference type="Proteomes" id="UP000326924">
    <property type="component" value="Unassembled WGS sequence"/>
</dbReference>